<dbReference type="NCBIfam" id="TIGR02593">
    <property type="entry name" value="CRISPR_cas5"/>
    <property type="match status" value="1"/>
</dbReference>
<dbReference type="STRING" id="33978.A6M13_02445"/>
<dbReference type="Proteomes" id="UP000093199">
    <property type="component" value="Unassembled WGS sequence"/>
</dbReference>
<comment type="caution">
    <text evidence="3">The sequence shown here is derived from an EMBL/GenBank/DDBJ whole genome shotgun (WGS) entry which is preliminary data.</text>
</comment>
<keyword evidence="2" id="KW-0540">Nuclease</keyword>
<sequence length="239" mass="27922">MRNQIEYTVYGDYALFTDPFLKLGGEKMTTHIPTYEALKGMTESIYWKPSIVWIIDEVRVMNMIQMESKGVRPLKQNGDNDLAYYSYLRNVKYQVRAHFEFNEQRTELTADFNEHKHHNIAKRCVERGGRRDVFLGARECQAYVEYEPFGSGEGAYDHVEEVHYGMMLHGIDYPNERGNKTLATRLWAPVMKHGVIEFIRPEACTIRRELSERSVKKFEIGETMQSVDELYDELVGEQG</sequence>
<organism evidence="3 4">
    <name type="scientific">Caryophanon tenue</name>
    <dbReference type="NCBI Taxonomy" id="33978"/>
    <lineage>
        <taxon>Bacteria</taxon>
        <taxon>Bacillati</taxon>
        <taxon>Bacillota</taxon>
        <taxon>Bacilli</taxon>
        <taxon>Bacillales</taxon>
        <taxon>Caryophanaceae</taxon>
        <taxon>Caryophanon</taxon>
    </lineage>
</organism>
<evidence type="ECO:0000313" key="3">
    <source>
        <dbReference type="EMBL" id="OCS88723.1"/>
    </source>
</evidence>
<keyword evidence="2" id="KW-0378">Hydrolase</keyword>
<dbReference type="Gene3D" id="3.30.70.2660">
    <property type="match status" value="1"/>
</dbReference>
<dbReference type="InterPro" id="IPR021124">
    <property type="entry name" value="CRISPR-assoc_prot_Cas5"/>
</dbReference>
<gene>
    <name evidence="3" type="ORF">A6M13_02445</name>
</gene>
<evidence type="ECO:0000256" key="2">
    <source>
        <dbReference type="PIRNR" id="PIRNR029950"/>
    </source>
</evidence>
<accession>A0A1C0YNI5</accession>
<keyword evidence="1 2" id="KW-0051">Antiviral defense</keyword>
<evidence type="ECO:0000256" key="1">
    <source>
        <dbReference type="ARBA" id="ARBA00023118"/>
    </source>
</evidence>
<dbReference type="GO" id="GO:0016787">
    <property type="term" value="F:hydrolase activity"/>
    <property type="evidence" value="ECO:0007669"/>
    <property type="project" value="UniProtKB-KW"/>
</dbReference>
<dbReference type="NCBIfam" id="TIGR01876">
    <property type="entry name" value="cas_Cas5d"/>
    <property type="match status" value="1"/>
</dbReference>
<keyword evidence="2" id="KW-0694">RNA-binding</keyword>
<comment type="similarity">
    <text evidence="2">Belongs to the CRISPR-associated protein Cas5 family. Subtype I-C/Dvulg subfamily.</text>
</comment>
<dbReference type="OrthoDB" id="5621871at2"/>
<dbReference type="GO" id="GO:0004519">
    <property type="term" value="F:endonuclease activity"/>
    <property type="evidence" value="ECO:0007669"/>
    <property type="project" value="UniProtKB-UniRule"/>
</dbReference>
<dbReference type="InterPro" id="IPR013422">
    <property type="entry name" value="CRISPR-assoc_prot_Cas5_N"/>
</dbReference>
<proteinExistence type="inferred from homology"/>
<protein>
    <recommendedName>
        <fullName evidence="2">pre-crRNA processing endonuclease</fullName>
        <ecNumber evidence="2">3.1.-.-</ecNumber>
    </recommendedName>
</protein>
<comment type="function">
    <text evidence="2">CRISPR (clustered regularly interspaced short palindromic repeat) is an adaptive immune system that provides protection against mobile genetic elements (viruses, transposable elements and conjugative plasmids). CRISPR clusters contain spacers, sequences complementary to antecedent mobile elements, and target invading nucleic acids. CRISPR clusters are transcribed and processed into CRISPR RNA (crRNA).</text>
</comment>
<dbReference type="EC" id="3.1.-.-" evidence="2"/>
<dbReference type="RefSeq" id="WP_066542588.1">
    <property type="nucleotide sequence ID" value="NZ_MASJ01000001.1"/>
</dbReference>
<keyword evidence="2" id="KW-0255">Endonuclease</keyword>
<dbReference type="GO" id="GO:0003723">
    <property type="term" value="F:RNA binding"/>
    <property type="evidence" value="ECO:0007669"/>
    <property type="project" value="UniProtKB-UniRule"/>
</dbReference>
<dbReference type="Pfam" id="PF09704">
    <property type="entry name" value="Cas_Cas5d"/>
    <property type="match status" value="1"/>
</dbReference>
<name>A0A1C0YNI5_9BACL</name>
<dbReference type="EMBL" id="MASJ01000001">
    <property type="protein sequence ID" value="OCS88723.1"/>
    <property type="molecule type" value="Genomic_DNA"/>
</dbReference>
<dbReference type="PIRSF" id="PIRSF029950">
    <property type="entry name" value="Cas_CT1134"/>
    <property type="match status" value="1"/>
</dbReference>
<keyword evidence="4" id="KW-1185">Reference proteome</keyword>
<dbReference type="GO" id="GO:0043571">
    <property type="term" value="P:maintenance of CRISPR repeat elements"/>
    <property type="evidence" value="ECO:0007669"/>
    <property type="project" value="UniProtKB-UniRule"/>
</dbReference>
<dbReference type="AlphaFoldDB" id="A0A1C0YNI5"/>
<evidence type="ECO:0000313" key="4">
    <source>
        <dbReference type="Proteomes" id="UP000093199"/>
    </source>
</evidence>
<dbReference type="GO" id="GO:0051607">
    <property type="term" value="P:defense response to virus"/>
    <property type="evidence" value="ECO:0007669"/>
    <property type="project" value="UniProtKB-UniRule"/>
</dbReference>
<dbReference type="InterPro" id="IPR010155">
    <property type="entry name" value="CRISPR-assoc_prot_Cas5d"/>
</dbReference>
<reference evidence="3 4" key="1">
    <citation type="submission" date="2016-07" db="EMBL/GenBank/DDBJ databases">
        <title>Caryophanon tenue genome sequencing.</title>
        <authorList>
            <person name="Verma A."/>
            <person name="Pal Y."/>
            <person name="Krishnamurthi S."/>
        </authorList>
    </citation>
    <scope>NUCLEOTIDE SEQUENCE [LARGE SCALE GENOMIC DNA]</scope>
    <source>
        <strain evidence="3 4">DSM 14152</strain>
    </source>
</reference>